<dbReference type="GO" id="GO:0005737">
    <property type="term" value="C:cytoplasm"/>
    <property type="evidence" value="ECO:0007669"/>
    <property type="project" value="TreeGrafter"/>
</dbReference>
<organism evidence="3 4">
    <name type="scientific">Stella humosa</name>
    <dbReference type="NCBI Taxonomy" id="94"/>
    <lineage>
        <taxon>Bacteria</taxon>
        <taxon>Pseudomonadati</taxon>
        <taxon>Pseudomonadota</taxon>
        <taxon>Alphaproteobacteria</taxon>
        <taxon>Rhodospirillales</taxon>
        <taxon>Stellaceae</taxon>
        <taxon>Stella</taxon>
    </lineage>
</organism>
<dbReference type="Pfam" id="PF01557">
    <property type="entry name" value="FAA_hydrolase"/>
    <property type="match status" value="1"/>
</dbReference>
<dbReference type="InterPro" id="IPR036663">
    <property type="entry name" value="Fumarylacetoacetase_C_sf"/>
</dbReference>
<dbReference type="SUPFAM" id="SSF56529">
    <property type="entry name" value="FAH"/>
    <property type="match status" value="1"/>
</dbReference>
<dbReference type="PANTHER" id="PTHR30143">
    <property type="entry name" value="ACID HYDRATASE"/>
    <property type="match status" value="1"/>
</dbReference>
<comment type="caution">
    <text evidence="3">The sequence shown here is derived from an EMBL/GenBank/DDBJ whole genome shotgun (WGS) entry which is preliminary data.</text>
</comment>
<accession>A0A3N1M7F8</accession>
<dbReference type="InterPro" id="IPR011234">
    <property type="entry name" value="Fumarylacetoacetase-like_C"/>
</dbReference>
<evidence type="ECO:0000313" key="4">
    <source>
        <dbReference type="Proteomes" id="UP000278222"/>
    </source>
</evidence>
<keyword evidence="1" id="KW-0456">Lyase</keyword>
<keyword evidence="4" id="KW-1185">Reference proteome</keyword>
<proteinExistence type="predicted"/>
<dbReference type="AlphaFoldDB" id="A0A3N1M7F8"/>
<sequence>MARPFDPKPAAAAIAGDRLARRVIAALADDVRPADVAEGYQVQFAVHAAMAPARGARVGWKIGATTRVMQEWLAIDHPCGGGVLVAGVLPDGGRTAAGDYTKPMVETEIAARLAADLPPIPGGYNAASVASAVASIHPGIELVDDRYGDFARLGVPTLIADDFFQSGVVIGPAAPDWRALDLPALRGQVTIGGIHRGEGVGAAMMGHPLTALAWLADTLNAAGTMLRAGEFVFLGSVVAPQPVVAGDHVVVEFAGLGRVEVSFT</sequence>
<gene>
    <name evidence="3" type="ORF">EDC65_0949</name>
</gene>
<protein>
    <submittedName>
        <fullName evidence="3">2-oxo-3-hexenedioate decarboxylase/2-keto-4-pentenoate hydratase</fullName>
    </submittedName>
</protein>
<evidence type="ECO:0000256" key="1">
    <source>
        <dbReference type="ARBA" id="ARBA00023239"/>
    </source>
</evidence>
<dbReference type="PANTHER" id="PTHR30143:SF0">
    <property type="entry name" value="2-KETO-4-PENTENOATE HYDRATASE"/>
    <property type="match status" value="1"/>
</dbReference>
<dbReference type="InterPro" id="IPR050772">
    <property type="entry name" value="Hydratase-Decarb/MhpD_sf"/>
</dbReference>
<reference evidence="3 4" key="1">
    <citation type="submission" date="2018-11" db="EMBL/GenBank/DDBJ databases">
        <title>Genomic Encyclopedia of Type Strains, Phase IV (KMG-IV): sequencing the most valuable type-strain genomes for metagenomic binning, comparative biology and taxonomic classification.</title>
        <authorList>
            <person name="Goeker M."/>
        </authorList>
    </citation>
    <scope>NUCLEOTIDE SEQUENCE [LARGE SCALE GENOMIC DNA]</scope>
    <source>
        <strain evidence="3 4">DSM 5900</strain>
    </source>
</reference>
<dbReference type="RefSeq" id="WP_123688492.1">
    <property type="nucleotide sequence ID" value="NZ_AP019700.1"/>
</dbReference>
<feature type="domain" description="Fumarylacetoacetase-like C-terminal" evidence="2">
    <location>
        <begin position="100"/>
        <end position="261"/>
    </location>
</feature>
<dbReference type="OrthoDB" id="9792137at2"/>
<dbReference type="Proteomes" id="UP000278222">
    <property type="component" value="Unassembled WGS sequence"/>
</dbReference>
<dbReference type="Gene3D" id="3.90.850.10">
    <property type="entry name" value="Fumarylacetoacetase-like, C-terminal domain"/>
    <property type="match status" value="1"/>
</dbReference>
<name>A0A3N1M7F8_9PROT</name>
<dbReference type="EMBL" id="RJKX01000011">
    <property type="protein sequence ID" value="ROQ01762.1"/>
    <property type="molecule type" value="Genomic_DNA"/>
</dbReference>
<dbReference type="GO" id="GO:0008684">
    <property type="term" value="F:2-oxopent-4-enoate hydratase activity"/>
    <property type="evidence" value="ECO:0007669"/>
    <property type="project" value="TreeGrafter"/>
</dbReference>
<evidence type="ECO:0000313" key="3">
    <source>
        <dbReference type="EMBL" id="ROQ01762.1"/>
    </source>
</evidence>
<evidence type="ECO:0000259" key="2">
    <source>
        <dbReference type="Pfam" id="PF01557"/>
    </source>
</evidence>